<dbReference type="InterPro" id="IPR017900">
    <property type="entry name" value="4Fe4S_Fe_S_CS"/>
</dbReference>
<feature type="region of interest" description="Disordered" evidence="6">
    <location>
        <begin position="1"/>
        <end position="39"/>
    </location>
</feature>
<proteinExistence type="predicted"/>
<dbReference type="RefSeq" id="WP_382395422.1">
    <property type="nucleotide sequence ID" value="NZ_JBHTCQ010000003.1"/>
</dbReference>
<dbReference type="InterPro" id="IPR004017">
    <property type="entry name" value="Cys_rich_dom"/>
</dbReference>
<feature type="compositionally biased region" description="Low complexity" evidence="6">
    <location>
        <begin position="14"/>
        <end position="27"/>
    </location>
</feature>
<keyword evidence="2" id="KW-0479">Metal-binding</keyword>
<gene>
    <name evidence="8" type="ORF">ACFQQL_13950</name>
</gene>
<evidence type="ECO:0000313" key="9">
    <source>
        <dbReference type="Proteomes" id="UP001596455"/>
    </source>
</evidence>
<dbReference type="InterPro" id="IPR012257">
    <property type="entry name" value="Glc_ox_4Fe-4S"/>
</dbReference>
<evidence type="ECO:0000259" key="7">
    <source>
        <dbReference type="PROSITE" id="PS51379"/>
    </source>
</evidence>
<evidence type="ECO:0000256" key="4">
    <source>
        <dbReference type="ARBA" id="ARBA00023004"/>
    </source>
</evidence>
<feature type="compositionally biased region" description="Polar residues" evidence="6">
    <location>
        <begin position="1"/>
        <end position="13"/>
    </location>
</feature>
<dbReference type="PANTHER" id="PTHR32479">
    <property type="entry name" value="GLYCOLATE OXIDASE IRON-SULFUR SUBUNIT"/>
    <property type="match status" value="1"/>
</dbReference>
<sequence length="496" mass="53028">MARPNITSPQGQLGSDPSASAPTAADGSRPDVLGMTSAFDGHHPPSADLIDDCVHCGFCLPACPTYTLWGEEMDSPRGRIYLMKEGLEGEPMTPALVQHIDACLGCMACVTACPSGVQYDKLIEATRQQVERRGSQHRSAVNRAVREAIFALFPRPERLRLLRGPLALYQRTGLSRLVRGSGLLERLSPTLATMEAIAPPVQRQVRIPEMVRARSEKRMTVGLLLGCVQREFYPGVNAATVRVLTMEGCDVVTPPAQGCCGALSIHAGREEEGLRYARALIDAFTDAGVERIVANSAGCGSSMKDYAHLLADDPDYAERAREFSEKVRDISEVLVELGPVAERHPLPVTVAYHDACHLGHAQGVRVQPRELLRGIPGLTIKEITEGDLCCGSAGIYNLVNPEPARQLGDRKATNVAATEAELLVTSNPGCLLQITDALARQGKHISTAHMVLVLDASLRGKGVETLLDPPATRSRRQAGPSEKGGCACGNPGGCGG</sequence>
<dbReference type="PANTHER" id="PTHR32479:SF17">
    <property type="entry name" value="GLYCOLATE OXIDASE IRON-SULFUR SUBUNIT"/>
    <property type="match status" value="1"/>
</dbReference>
<evidence type="ECO:0000256" key="1">
    <source>
        <dbReference type="ARBA" id="ARBA00022485"/>
    </source>
</evidence>
<dbReference type="EMBL" id="JBHTCQ010000003">
    <property type="protein sequence ID" value="MFC7406217.1"/>
    <property type="molecule type" value="Genomic_DNA"/>
</dbReference>
<protein>
    <submittedName>
        <fullName evidence="8">(Fe-S)-binding protein</fullName>
    </submittedName>
</protein>
<dbReference type="PIRSF" id="PIRSF000139">
    <property type="entry name" value="Glc_ox_4Fe-4S"/>
    <property type="match status" value="1"/>
</dbReference>
<dbReference type="Pfam" id="PF02754">
    <property type="entry name" value="CCG"/>
    <property type="match status" value="2"/>
</dbReference>
<dbReference type="InterPro" id="IPR009051">
    <property type="entry name" value="Helical_ferredxn"/>
</dbReference>
<keyword evidence="9" id="KW-1185">Reference proteome</keyword>
<dbReference type="PROSITE" id="PS51379">
    <property type="entry name" value="4FE4S_FER_2"/>
    <property type="match status" value="2"/>
</dbReference>
<organism evidence="8 9">
    <name type="scientific">Georgenia alba</name>
    <dbReference type="NCBI Taxonomy" id="2233858"/>
    <lineage>
        <taxon>Bacteria</taxon>
        <taxon>Bacillati</taxon>
        <taxon>Actinomycetota</taxon>
        <taxon>Actinomycetes</taxon>
        <taxon>Micrococcales</taxon>
        <taxon>Bogoriellaceae</taxon>
        <taxon>Georgenia</taxon>
    </lineage>
</organism>
<evidence type="ECO:0000256" key="6">
    <source>
        <dbReference type="SAM" id="MobiDB-lite"/>
    </source>
</evidence>
<accession>A0ABW2QBT4</accession>
<name>A0ABW2QBT4_9MICO</name>
<dbReference type="Gene3D" id="1.10.1060.10">
    <property type="entry name" value="Alpha-helical ferredoxin"/>
    <property type="match status" value="1"/>
</dbReference>
<reference evidence="9" key="1">
    <citation type="journal article" date="2019" name="Int. J. Syst. Evol. Microbiol.">
        <title>The Global Catalogue of Microorganisms (GCM) 10K type strain sequencing project: providing services to taxonomists for standard genome sequencing and annotation.</title>
        <authorList>
            <consortium name="The Broad Institute Genomics Platform"/>
            <consortium name="The Broad Institute Genome Sequencing Center for Infectious Disease"/>
            <person name="Wu L."/>
            <person name="Ma J."/>
        </authorList>
    </citation>
    <scope>NUCLEOTIDE SEQUENCE [LARGE SCALE GENOMIC DNA]</scope>
    <source>
        <strain evidence="9">JCM 1490</strain>
    </source>
</reference>
<feature type="domain" description="4Fe-4S ferredoxin-type" evidence="7">
    <location>
        <begin position="43"/>
        <end position="73"/>
    </location>
</feature>
<dbReference type="Proteomes" id="UP001596455">
    <property type="component" value="Unassembled WGS sequence"/>
</dbReference>
<dbReference type="InterPro" id="IPR017896">
    <property type="entry name" value="4Fe4S_Fe-S-bd"/>
</dbReference>
<dbReference type="SUPFAM" id="SSF54862">
    <property type="entry name" value="4Fe-4S ferredoxins"/>
    <property type="match status" value="1"/>
</dbReference>
<comment type="caution">
    <text evidence="8">The sequence shown here is derived from an EMBL/GenBank/DDBJ whole genome shotgun (WGS) entry which is preliminary data.</text>
</comment>
<evidence type="ECO:0000256" key="2">
    <source>
        <dbReference type="ARBA" id="ARBA00022723"/>
    </source>
</evidence>
<keyword evidence="4" id="KW-0408">Iron</keyword>
<dbReference type="Pfam" id="PF13183">
    <property type="entry name" value="Fer4_8"/>
    <property type="match status" value="1"/>
</dbReference>
<dbReference type="PROSITE" id="PS00198">
    <property type="entry name" value="4FE4S_FER_1"/>
    <property type="match status" value="2"/>
</dbReference>
<keyword evidence="3" id="KW-0677">Repeat</keyword>
<feature type="domain" description="4Fe-4S ferredoxin-type" evidence="7">
    <location>
        <begin position="93"/>
        <end position="117"/>
    </location>
</feature>
<keyword evidence="1" id="KW-0004">4Fe-4S</keyword>
<keyword evidence="5" id="KW-0411">Iron-sulfur</keyword>
<evidence type="ECO:0000256" key="5">
    <source>
        <dbReference type="ARBA" id="ARBA00023014"/>
    </source>
</evidence>
<evidence type="ECO:0000313" key="8">
    <source>
        <dbReference type="EMBL" id="MFC7406217.1"/>
    </source>
</evidence>
<evidence type="ECO:0000256" key="3">
    <source>
        <dbReference type="ARBA" id="ARBA00022737"/>
    </source>
</evidence>